<organism evidence="2">
    <name type="scientific">marine sediment metagenome</name>
    <dbReference type="NCBI Taxonomy" id="412755"/>
    <lineage>
        <taxon>unclassified sequences</taxon>
        <taxon>metagenomes</taxon>
        <taxon>ecological metagenomes</taxon>
    </lineage>
</organism>
<comment type="caution">
    <text evidence="2">The sequence shown here is derived from an EMBL/GenBank/DDBJ whole genome shotgun (WGS) entry which is preliminary data.</text>
</comment>
<evidence type="ECO:0000313" key="2">
    <source>
        <dbReference type="EMBL" id="KKM56232.1"/>
    </source>
</evidence>
<dbReference type="AlphaFoldDB" id="A0A0F9IPY9"/>
<evidence type="ECO:0000256" key="1">
    <source>
        <dbReference type="SAM" id="MobiDB-lite"/>
    </source>
</evidence>
<feature type="region of interest" description="Disordered" evidence="1">
    <location>
        <begin position="1"/>
        <end position="25"/>
    </location>
</feature>
<accession>A0A0F9IPY9</accession>
<sequence>MKINKKTGSGSNRDKNKPTKKQNKWSNLFYTFAHKRVIAFKRKLKNMRKILIKKRLNKEKDNE</sequence>
<gene>
    <name evidence="2" type="ORF">LCGC14_1551870</name>
</gene>
<name>A0A0F9IPY9_9ZZZZ</name>
<protein>
    <submittedName>
        <fullName evidence="2">Uncharacterized protein</fullName>
    </submittedName>
</protein>
<dbReference type="EMBL" id="LAZR01011872">
    <property type="protein sequence ID" value="KKM56232.1"/>
    <property type="molecule type" value="Genomic_DNA"/>
</dbReference>
<feature type="compositionally biased region" description="Polar residues" evidence="1">
    <location>
        <begin position="1"/>
        <end position="11"/>
    </location>
</feature>
<proteinExistence type="predicted"/>
<reference evidence="2" key="1">
    <citation type="journal article" date="2015" name="Nature">
        <title>Complex archaea that bridge the gap between prokaryotes and eukaryotes.</title>
        <authorList>
            <person name="Spang A."/>
            <person name="Saw J.H."/>
            <person name="Jorgensen S.L."/>
            <person name="Zaremba-Niedzwiedzka K."/>
            <person name="Martijn J."/>
            <person name="Lind A.E."/>
            <person name="van Eijk R."/>
            <person name="Schleper C."/>
            <person name="Guy L."/>
            <person name="Ettema T.J."/>
        </authorList>
    </citation>
    <scope>NUCLEOTIDE SEQUENCE</scope>
</reference>